<reference evidence="1" key="2">
    <citation type="submission" date="2015-03" db="UniProtKB">
        <authorList>
            <consortium name="EnsemblPlants"/>
        </authorList>
    </citation>
    <scope>IDENTIFICATION</scope>
</reference>
<sequence length="73" mass="8673">MIALENRLLPEYRSVSKLYHLLWLFRYRRHLSHPTHTSHLRLFVSLLKRQISNANANRIAGIFSKTANEKEKS</sequence>
<evidence type="ECO:0000313" key="1">
    <source>
        <dbReference type="EnsemblPlants" id="Bo8g067850.1"/>
    </source>
</evidence>
<proteinExistence type="predicted"/>
<dbReference type="Gramene" id="Bo8g067850.1">
    <property type="protein sequence ID" value="Bo8g067850.1"/>
    <property type="gene ID" value="Bo8g067850"/>
</dbReference>
<evidence type="ECO:0000313" key="2">
    <source>
        <dbReference type="Proteomes" id="UP000032141"/>
    </source>
</evidence>
<dbReference type="OMA" id="KLYHLLW"/>
<dbReference type="Proteomes" id="UP000032141">
    <property type="component" value="Chromosome C8"/>
</dbReference>
<reference evidence="1 2" key="1">
    <citation type="journal article" date="2014" name="Genome Biol.">
        <title>Transcriptome and methylome profiling reveals relics of genome dominance in the mesopolyploid Brassica oleracea.</title>
        <authorList>
            <person name="Parkin I.A."/>
            <person name="Koh C."/>
            <person name="Tang H."/>
            <person name="Robinson S.J."/>
            <person name="Kagale S."/>
            <person name="Clarke W.E."/>
            <person name="Town C.D."/>
            <person name="Nixon J."/>
            <person name="Krishnakumar V."/>
            <person name="Bidwell S.L."/>
            <person name="Denoeud F."/>
            <person name="Belcram H."/>
            <person name="Links M.G."/>
            <person name="Just J."/>
            <person name="Clarke C."/>
            <person name="Bender T."/>
            <person name="Huebert T."/>
            <person name="Mason A.S."/>
            <person name="Pires J.C."/>
            <person name="Barker G."/>
            <person name="Moore J."/>
            <person name="Walley P.G."/>
            <person name="Manoli S."/>
            <person name="Batley J."/>
            <person name="Edwards D."/>
            <person name="Nelson M.N."/>
            <person name="Wang X."/>
            <person name="Paterson A.H."/>
            <person name="King G."/>
            <person name="Bancroft I."/>
            <person name="Chalhoub B."/>
            <person name="Sharpe A.G."/>
        </authorList>
    </citation>
    <scope>NUCLEOTIDE SEQUENCE</scope>
    <source>
        <strain evidence="1 2">cv. TO1000</strain>
    </source>
</reference>
<dbReference type="EnsemblPlants" id="Bo8g067850.1">
    <property type="protein sequence ID" value="Bo8g067850.1"/>
    <property type="gene ID" value="Bo8g067850"/>
</dbReference>
<organism evidence="1 2">
    <name type="scientific">Brassica oleracea var. oleracea</name>
    <dbReference type="NCBI Taxonomy" id="109376"/>
    <lineage>
        <taxon>Eukaryota</taxon>
        <taxon>Viridiplantae</taxon>
        <taxon>Streptophyta</taxon>
        <taxon>Embryophyta</taxon>
        <taxon>Tracheophyta</taxon>
        <taxon>Spermatophyta</taxon>
        <taxon>Magnoliopsida</taxon>
        <taxon>eudicotyledons</taxon>
        <taxon>Gunneridae</taxon>
        <taxon>Pentapetalae</taxon>
        <taxon>rosids</taxon>
        <taxon>malvids</taxon>
        <taxon>Brassicales</taxon>
        <taxon>Brassicaceae</taxon>
        <taxon>Brassiceae</taxon>
        <taxon>Brassica</taxon>
    </lineage>
</organism>
<name>A0A0D3DQ71_BRAOL</name>
<keyword evidence="2" id="KW-1185">Reference proteome</keyword>
<dbReference type="HOGENOM" id="CLU_2708283_0_0_1"/>
<dbReference type="AlphaFoldDB" id="A0A0D3DQ71"/>
<accession>A0A0D3DQ71</accession>
<protein>
    <submittedName>
        <fullName evidence="1">Uncharacterized protein</fullName>
    </submittedName>
</protein>